<evidence type="ECO:0000313" key="1">
    <source>
        <dbReference type="EMBL" id="PXW74426.1"/>
    </source>
</evidence>
<dbReference type="RefSeq" id="WP_110299116.1">
    <property type="nucleotide sequence ID" value="NZ_QJJM01000008.1"/>
</dbReference>
<dbReference type="Gene3D" id="3.40.50.300">
    <property type="entry name" value="P-loop containing nucleotide triphosphate hydrolases"/>
    <property type="match status" value="1"/>
</dbReference>
<dbReference type="AlphaFoldDB" id="A0A2V3UYD5"/>
<dbReference type="InterPro" id="IPR027600">
    <property type="entry name" value="HprK-rel_A"/>
</dbReference>
<dbReference type="OrthoDB" id="4544211at2"/>
<dbReference type="Proteomes" id="UP000248014">
    <property type="component" value="Unassembled WGS sequence"/>
</dbReference>
<sequence length="297" mass="32675">MRHACFLTVGPARFRIGSDWRAPIDQLRALYSDYPMDEVVPDFTVRLQATSALRRFVRPQVAIAGDFTLPDAVPLPLHHGLLAAEMAMNLQMALGWRRHLLLHASAVSRQGRAVVMTGVSGAGKSTLSALLAERGWRFLGDEFVLLDPETGNIAPFPRPISLKNAAVAAMEHEIDDDSRFGPVLRDTPKGTIRHLRPRTEWIEQMARETRPGLLLFPRFGFPRAVRRMDEAESFVRLTQASTNYVALGERGFDALTGFVRSVPACAIDYATGDEGAELVERLWSETGAGAGDRAAAA</sequence>
<keyword evidence="2" id="KW-1185">Reference proteome</keyword>
<proteinExistence type="predicted"/>
<dbReference type="InterPro" id="IPR027417">
    <property type="entry name" value="P-loop_NTPase"/>
</dbReference>
<protein>
    <submittedName>
        <fullName evidence="1">Hpr(Ser) kinase/phosphatase</fullName>
    </submittedName>
</protein>
<keyword evidence="1" id="KW-0418">Kinase</keyword>
<dbReference type="SUPFAM" id="SSF53795">
    <property type="entry name" value="PEP carboxykinase-like"/>
    <property type="match status" value="1"/>
</dbReference>
<comment type="caution">
    <text evidence="1">The sequence shown here is derived from an EMBL/GenBank/DDBJ whole genome shotgun (WGS) entry which is preliminary data.</text>
</comment>
<reference evidence="1 2" key="1">
    <citation type="submission" date="2018-05" db="EMBL/GenBank/DDBJ databases">
        <title>Genomic Encyclopedia of Type Strains, Phase IV (KMG-IV): sequencing the most valuable type-strain genomes for metagenomic binning, comparative biology and taxonomic classification.</title>
        <authorList>
            <person name="Goeker M."/>
        </authorList>
    </citation>
    <scope>NUCLEOTIDE SEQUENCE [LARGE SCALE GENOMIC DNA]</scope>
    <source>
        <strain evidence="1 2">DSM 3183</strain>
    </source>
</reference>
<dbReference type="NCBIfam" id="TIGR04352">
    <property type="entry name" value="HprK_rel_A"/>
    <property type="match status" value="1"/>
</dbReference>
<accession>A0A2V3UYD5</accession>
<gene>
    <name evidence="1" type="ORF">C7451_10887</name>
</gene>
<dbReference type="EMBL" id="QJJM01000008">
    <property type="protein sequence ID" value="PXW74426.1"/>
    <property type="molecule type" value="Genomic_DNA"/>
</dbReference>
<organism evidence="1 2">
    <name type="scientific">Blastomonas natatoria</name>
    <dbReference type="NCBI Taxonomy" id="34015"/>
    <lineage>
        <taxon>Bacteria</taxon>
        <taxon>Pseudomonadati</taxon>
        <taxon>Pseudomonadota</taxon>
        <taxon>Alphaproteobacteria</taxon>
        <taxon>Sphingomonadales</taxon>
        <taxon>Sphingomonadaceae</taxon>
        <taxon>Blastomonas</taxon>
    </lineage>
</organism>
<dbReference type="GO" id="GO:0016301">
    <property type="term" value="F:kinase activity"/>
    <property type="evidence" value="ECO:0007669"/>
    <property type="project" value="UniProtKB-KW"/>
</dbReference>
<name>A0A2V3UYD5_9SPHN</name>
<evidence type="ECO:0000313" key="2">
    <source>
        <dbReference type="Proteomes" id="UP000248014"/>
    </source>
</evidence>
<keyword evidence="1" id="KW-0808">Transferase</keyword>